<dbReference type="Gene3D" id="3.30.1390.20">
    <property type="entry name" value="Ribosomal protein L30, ferredoxin-like fold domain"/>
    <property type="match status" value="1"/>
</dbReference>
<protein>
    <recommendedName>
        <fullName evidence="5">Large ribosomal subunit protein uL30</fullName>
    </recommendedName>
</protein>
<dbReference type="PIRSF" id="PIRSF002211">
    <property type="entry name" value="Ribosomal_L30_bac-type"/>
    <property type="match status" value="1"/>
</dbReference>
<keyword evidence="4 5" id="KW-0687">Ribonucleoprotein</keyword>
<keyword evidence="3 5" id="KW-0689">Ribosomal protein</keyword>
<evidence type="ECO:0000256" key="1">
    <source>
        <dbReference type="ARBA" id="ARBA00007594"/>
    </source>
</evidence>
<dbReference type="PANTHER" id="PTHR15892">
    <property type="entry name" value="MITOCHONDRIAL RIBOSOMAL PROTEIN L30"/>
    <property type="match status" value="1"/>
</dbReference>
<evidence type="ECO:0000256" key="2">
    <source>
        <dbReference type="ARBA" id="ARBA00011838"/>
    </source>
</evidence>
<evidence type="ECO:0000313" key="7">
    <source>
        <dbReference type="EMBL" id="AKQ01613.1"/>
    </source>
</evidence>
<organism evidence="7">
    <name type="scientific">uncultured actinobacterium Rifle_16ft_4_minimus_2010</name>
    <dbReference type="NCBI Taxonomy" id="1665146"/>
    <lineage>
        <taxon>Bacteria</taxon>
        <taxon>Bacillati</taxon>
        <taxon>Actinomycetota</taxon>
        <taxon>Actinomycetes</taxon>
        <taxon>marine Actinobacteria clade</taxon>
        <taxon>environmental samples</taxon>
    </lineage>
</organism>
<dbReference type="InterPro" id="IPR005996">
    <property type="entry name" value="Ribosomal_uL30_bac-type"/>
</dbReference>
<dbReference type="InterPro" id="IPR036919">
    <property type="entry name" value="Ribo_uL30_ferredoxin-like_sf"/>
</dbReference>
<gene>
    <name evidence="5" type="primary">rpmD</name>
</gene>
<proteinExistence type="inferred from homology"/>
<dbReference type="InterPro" id="IPR016082">
    <property type="entry name" value="Ribosomal_uL30_ferredoxin-like"/>
</dbReference>
<evidence type="ECO:0000259" key="6">
    <source>
        <dbReference type="Pfam" id="PF00327"/>
    </source>
</evidence>
<name>A0A0H4T1V4_9ACTN</name>
<reference evidence="7" key="1">
    <citation type="journal article" date="2015" name="ISME J.">
        <title>Aquifer environment selects for microbial species cohorts in sediment and groundwater.</title>
        <authorList>
            <person name="Hug L.A."/>
            <person name="Thomas B.C."/>
            <person name="Brown C.T."/>
            <person name="Frischkorn K.R."/>
            <person name="Williams K.H."/>
            <person name="Tringe S.G."/>
            <person name="Banfield J.F."/>
        </authorList>
    </citation>
    <scope>NUCLEOTIDE SEQUENCE</scope>
</reference>
<dbReference type="Pfam" id="PF00327">
    <property type="entry name" value="Ribosomal_L30"/>
    <property type="match status" value="1"/>
</dbReference>
<evidence type="ECO:0000256" key="3">
    <source>
        <dbReference type="ARBA" id="ARBA00022980"/>
    </source>
</evidence>
<evidence type="ECO:0000256" key="4">
    <source>
        <dbReference type="ARBA" id="ARBA00023274"/>
    </source>
</evidence>
<feature type="domain" description="Large ribosomal subunit protein uL30-like ferredoxin-like fold" evidence="6">
    <location>
        <begin position="6"/>
        <end position="56"/>
    </location>
</feature>
<dbReference type="GO" id="GO:0022625">
    <property type="term" value="C:cytosolic large ribosomal subunit"/>
    <property type="evidence" value="ECO:0007669"/>
    <property type="project" value="TreeGrafter"/>
</dbReference>
<comment type="subunit">
    <text evidence="2 5">Part of the 50S ribosomal subunit.</text>
</comment>
<dbReference type="GO" id="GO:0006412">
    <property type="term" value="P:translation"/>
    <property type="evidence" value="ECO:0007669"/>
    <property type="project" value="UniProtKB-UniRule"/>
</dbReference>
<dbReference type="HAMAP" id="MF_01371_B">
    <property type="entry name" value="Ribosomal_uL30_B"/>
    <property type="match status" value="1"/>
</dbReference>
<dbReference type="SUPFAM" id="SSF55129">
    <property type="entry name" value="Ribosomal protein L30p/L7e"/>
    <property type="match status" value="1"/>
</dbReference>
<dbReference type="NCBIfam" id="TIGR01308">
    <property type="entry name" value="rpmD_bact"/>
    <property type="match status" value="1"/>
</dbReference>
<dbReference type="PANTHER" id="PTHR15892:SF2">
    <property type="entry name" value="LARGE RIBOSOMAL SUBUNIT PROTEIN UL30M"/>
    <property type="match status" value="1"/>
</dbReference>
<dbReference type="AlphaFoldDB" id="A0A0H4T1V4"/>
<dbReference type="CDD" id="cd01658">
    <property type="entry name" value="Ribosomal_L30"/>
    <property type="match status" value="1"/>
</dbReference>
<comment type="similarity">
    <text evidence="1 5">Belongs to the universal ribosomal protein uL30 family.</text>
</comment>
<sequence length="61" mass="6576">MAKNTLKIKLVRSTIGEKPKTVGAVRSLGLRRINAVTERPDTPDVRGLIAAVAHLVEVEDA</sequence>
<evidence type="ECO:0000256" key="5">
    <source>
        <dbReference type="HAMAP-Rule" id="MF_01371"/>
    </source>
</evidence>
<dbReference type="EMBL" id="KT006971">
    <property type="protein sequence ID" value="AKQ01613.1"/>
    <property type="molecule type" value="Genomic_DNA"/>
</dbReference>
<dbReference type="GO" id="GO:0003735">
    <property type="term" value="F:structural constituent of ribosome"/>
    <property type="evidence" value="ECO:0007669"/>
    <property type="project" value="InterPro"/>
</dbReference>
<accession>A0A0H4T1V4</accession>